<dbReference type="InterPro" id="IPR012000">
    <property type="entry name" value="Thiamin_PyroP_enz_cen_dom"/>
</dbReference>
<dbReference type="GO" id="GO:0009097">
    <property type="term" value="P:isoleucine biosynthetic process"/>
    <property type="evidence" value="ECO:0007669"/>
    <property type="project" value="UniProtKB-UniPathway"/>
</dbReference>
<reference evidence="18 19" key="1">
    <citation type="submission" date="2017-02" db="EMBL/GenBank/DDBJ databases">
        <title>Complete genome sequences of Mycobacterium kansasii strains isolated from rhesus macaques.</title>
        <authorList>
            <person name="Panda A."/>
            <person name="Nagaraj S."/>
            <person name="Zhao X."/>
            <person name="Tettelin H."/>
            <person name="Detolla L.J."/>
        </authorList>
    </citation>
    <scope>NUCLEOTIDE SEQUENCE [LARGE SCALE GENOMIC DNA]</scope>
    <source>
        <strain evidence="18 19">11-3813</strain>
    </source>
</reference>
<evidence type="ECO:0000256" key="3">
    <source>
        <dbReference type="ARBA" id="ARBA00004974"/>
    </source>
</evidence>
<evidence type="ECO:0000256" key="6">
    <source>
        <dbReference type="ARBA" id="ARBA00013145"/>
    </source>
</evidence>
<dbReference type="GO" id="GO:0009099">
    <property type="term" value="P:L-valine biosynthetic process"/>
    <property type="evidence" value="ECO:0007669"/>
    <property type="project" value="UniProtKB-UniPathway"/>
</dbReference>
<evidence type="ECO:0000256" key="14">
    <source>
        <dbReference type="RuleBase" id="RU362132"/>
    </source>
</evidence>
<dbReference type="InterPro" id="IPR045229">
    <property type="entry name" value="TPP_enz"/>
</dbReference>
<organism evidence="18 19">
    <name type="scientific">Mycobacterium kansasii</name>
    <dbReference type="NCBI Taxonomy" id="1768"/>
    <lineage>
        <taxon>Bacteria</taxon>
        <taxon>Bacillati</taxon>
        <taxon>Actinomycetota</taxon>
        <taxon>Actinomycetes</taxon>
        <taxon>Mycobacteriales</taxon>
        <taxon>Mycobacteriaceae</taxon>
        <taxon>Mycobacterium</taxon>
    </lineage>
</organism>
<feature type="domain" description="Thiamine pyrophosphate enzyme central" evidence="15">
    <location>
        <begin position="197"/>
        <end position="328"/>
    </location>
</feature>
<dbReference type="InterPro" id="IPR012001">
    <property type="entry name" value="Thiamin_PyroP_enz_TPP-bd_dom"/>
</dbReference>
<keyword evidence="9" id="KW-0479">Metal-binding</keyword>
<dbReference type="AlphaFoldDB" id="A0A1V3XU94"/>
<feature type="domain" description="Thiamine pyrophosphate enzyme N-terminal TPP-binding" evidence="17">
    <location>
        <begin position="4"/>
        <end position="108"/>
    </location>
</feature>
<dbReference type="PANTHER" id="PTHR18968">
    <property type="entry name" value="THIAMINE PYROPHOSPHATE ENZYMES"/>
    <property type="match status" value="1"/>
</dbReference>
<evidence type="ECO:0000256" key="8">
    <source>
        <dbReference type="ARBA" id="ARBA00022630"/>
    </source>
</evidence>
<keyword evidence="8" id="KW-0285">Flavoprotein</keyword>
<dbReference type="GO" id="GO:0000287">
    <property type="term" value="F:magnesium ion binding"/>
    <property type="evidence" value="ECO:0007669"/>
    <property type="project" value="InterPro"/>
</dbReference>
<evidence type="ECO:0000256" key="2">
    <source>
        <dbReference type="ARBA" id="ARBA00001964"/>
    </source>
</evidence>
<comment type="catalytic activity">
    <reaction evidence="13">
        <text>2 pyruvate + H(+) = (2S)-2-acetolactate + CO2</text>
        <dbReference type="Rhea" id="RHEA:25249"/>
        <dbReference type="ChEBI" id="CHEBI:15361"/>
        <dbReference type="ChEBI" id="CHEBI:15378"/>
        <dbReference type="ChEBI" id="CHEBI:16526"/>
        <dbReference type="ChEBI" id="CHEBI:58476"/>
        <dbReference type="EC" id="2.2.1.6"/>
    </reaction>
</comment>
<evidence type="ECO:0000259" key="15">
    <source>
        <dbReference type="Pfam" id="PF00205"/>
    </source>
</evidence>
<keyword evidence="10" id="KW-0274">FAD</keyword>
<accession>A0A1V3XU94</accession>
<dbReference type="Gene3D" id="3.40.50.970">
    <property type="match status" value="2"/>
</dbReference>
<keyword evidence="11 14" id="KW-0786">Thiamine pyrophosphate</keyword>
<evidence type="ECO:0000259" key="17">
    <source>
        <dbReference type="Pfam" id="PF02776"/>
    </source>
</evidence>
<keyword evidence="7" id="KW-0028">Amino-acid biosynthesis</keyword>
<dbReference type="SUPFAM" id="SSF52518">
    <property type="entry name" value="Thiamin diphosphate-binding fold (THDP-binding)"/>
    <property type="match status" value="2"/>
</dbReference>
<comment type="cofactor">
    <cofactor evidence="1">
        <name>Mg(2+)</name>
        <dbReference type="ChEBI" id="CHEBI:18420"/>
    </cofactor>
</comment>
<comment type="pathway">
    <text evidence="4">Amino-acid biosynthesis; L-valine biosynthesis; L-valine from pyruvate: step 1/4.</text>
</comment>
<dbReference type="EMBL" id="MVBM01000001">
    <property type="protein sequence ID" value="OOK82784.1"/>
    <property type="molecule type" value="Genomic_DNA"/>
</dbReference>
<dbReference type="UniPathway" id="UPA00047">
    <property type="reaction ID" value="UER00055"/>
</dbReference>
<dbReference type="Pfam" id="PF02776">
    <property type="entry name" value="TPP_enzyme_N"/>
    <property type="match status" value="1"/>
</dbReference>
<dbReference type="Pfam" id="PF00205">
    <property type="entry name" value="TPP_enzyme_M"/>
    <property type="match status" value="1"/>
</dbReference>
<dbReference type="PANTHER" id="PTHR18968:SF166">
    <property type="entry name" value="2-HYDROXYACYL-COA LYASE 2"/>
    <property type="match status" value="1"/>
</dbReference>
<comment type="pathway">
    <text evidence="3">Amino-acid biosynthesis; L-isoleucine biosynthesis; L-isoleucine from 2-oxobutanoate: step 1/4.</text>
</comment>
<comment type="similarity">
    <text evidence="5 14">Belongs to the TPP enzyme family.</text>
</comment>
<dbReference type="GO" id="GO:0030976">
    <property type="term" value="F:thiamine pyrophosphate binding"/>
    <property type="evidence" value="ECO:0007669"/>
    <property type="project" value="InterPro"/>
</dbReference>
<evidence type="ECO:0000313" key="19">
    <source>
        <dbReference type="Proteomes" id="UP000189229"/>
    </source>
</evidence>
<evidence type="ECO:0000256" key="9">
    <source>
        <dbReference type="ARBA" id="ARBA00022723"/>
    </source>
</evidence>
<evidence type="ECO:0000256" key="13">
    <source>
        <dbReference type="ARBA" id="ARBA00048670"/>
    </source>
</evidence>
<feature type="domain" description="Thiamine pyrophosphate enzyme TPP-binding" evidence="16">
    <location>
        <begin position="395"/>
        <end position="539"/>
    </location>
</feature>
<dbReference type="Pfam" id="PF02775">
    <property type="entry name" value="TPP_enzyme_C"/>
    <property type="match status" value="1"/>
</dbReference>
<evidence type="ECO:0000256" key="12">
    <source>
        <dbReference type="ARBA" id="ARBA00023304"/>
    </source>
</evidence>
<gene>
    <name evidence="18" type="ORF">BZL30_0174</name>
</gene>
<evidence type="ECO:0000256" key="5">
    <source>
        <dbReference type="ARBA" id="ARBA00007812"/>
    </source>
</evidence>
<evidence type="ECO:0000256" key="10">
    <source>
        <dbReference type="ARBA" id="ARBA00022827"/>
    </source>
</evidence>
<dbReference type="InterPro" id="IPR029061">
    <property type="entry name" value="THDP-binding"/>
</dbReference>
<keyword evidence="12" id="KW-0100">Branched-chain amino acid biosynthesis</keyword>
<dbReference type="GO" id="GO:0050660">
    <property type="term" value="F:flavin adenine dinucleotide binding"/>
    <property type="evidence" value="ECO:0007669"/>
    <property type="project" value="TreeGrafter"/>
</dbReference>
<dbReference type="InterPro" id="IPR011766">
    <property type="entry name" value="TPP_enzyme_TPP-bd"/>
</dbReference>
<proteinExistence type="inferred from homology"/>
<evidence type="ECO:0000256" key="4">
    <source>
        <dbReference type="ARBA" id="ARBA00005025"/>
    </source>
</evidence>
<dbReference type="UniPathway" id="UPA00049">
    <property type="reaction ID" value="UER00059"/>
</dbReference>
<dbReference type="GO" id="GO:0003984">
    <property type="term" value="F:acetolactate synthase activity"/>
    <property type="evidence" value="ECO:0007669"/>
    <property type="project" value="UniProtKB-EC"/>
</dbReference>
<dbReference type="InterPro" id="IPR029035">
    <property type="entry name" value="DHS-like_NAD/FAD-binding_dom"/>
</dbReference>
<evidence type="ECO:0000313" key="18">
    <source>
        <dbReference type="EMBL" id="OOK82784.1"/>
    </source>
</evidence>
<dbReference type="Gene3D" id="3.40.50.1220">
    <property type="entry name" value="TPP-binding domain"/>
    <property type="match status" value="1"/>
</dbReference>
<name>A0A1V3XU94_MYCKA</name>
<dbReference type="Proteomes" id="UP000189229">
    <property type="component" value="Unassembled WGS sequence"/>
</dbReference>
<evidence type="ECO:0000256" key="7">
    <source>
        <dbReference type="ARBA" id="ARBA00022605"/>
    </source>
</evidence>
<dbReference type="InterPro" id="IPR000399">
    <property type="entry name" value="TPP-bd_CS"/>
</dbReference>
<protein>
    <recommendedName>
        <fullName evidence="6">acetolactate synthase</fullName>
        <ecNumber evidence="6">2.2.1.6</ecNumber>
    </recommendedName>
</protein>
<dbReference type="PROSITE" id="PS00187">
    <property type="entry name" value="TPP_ENZYMES"/>
    <property type="match status" value="1"/>
</dbReference>
<dbReference type="CDD" id="cd07035">
    <property type="entry name" value="TPP_PYR_POX_like"/>
    <property type="match status" value="1"/>
</dbReference>
<dbReference type="EC" id="2.2.1.6" evidence="6"/>
<dbReference type="SUPFAM" id="SSF52467">
    <property type="entry name" value="DHS-like NAD/FAD-binding domain"/>
    <property type="match status" value="1"/>
</dbReference>
<dbReference type="GO" id="GO:0005948">
    <property type="term" value="C:acetolactate synthase complex"/>
    <property type="evidence" value="ECO:0007669"/>
    <property type="project" value="TreeGrafter"/>
</dbReference>
<evidence type="ECO:0000256" key="1">
    <source>
        <dbReference type="ARBA" id="ARBA00001946"/>
    </source>
</evidence>
<sequence>MTEMTGGELFARSLQAEGIEFLFGLPSPEIDPLFAQLKAHGIRLVPVRHEAAGVHMAEGLYKTTGKVAAVLGNPGPGSANLLPGVVTALHEGVPVLAITSQHRLGIVYPSPPSTFQGQDQLDLFRPAVKWGGPIFEWARIPEVLRLAFREMHNGRPGPVHVELPAPILYETGDPRTAPVWPPTSYRVGPPQPSDRQLDEAAALLAAARRPVVIAGQGVDRADARGGLLDIAALLGCPAIGSMAGRACVPADHPNYVFGFGPAGDLARSEADVLLVAGSRMGNLDVPYDSYWGDPAGKRLIQIDIDPRHFGVTRPLHLGILADARVALDGIAARLRASDLGPRDGADLARYRRLDEQVRMQLATPILEWQGPGIHPAHAAGVIGAAFGPDAVYTVDGGNTSLWAYNVLPPTRPRSYHSILELGMLGTGIPSAIGAKLGAPEREVVCVTGDGAAGFNVMELQTAAREGIDVTVVVFAEGSWTMEELNELQLYGTTFGTAQGEIRWDIVAQGLGCHGEYVERIDDLDGALRRSREHGGPSLVCVRTDHAANLAIPAEMTARFFEVYSGPPNPLLSKERRR</sequence>
<comment type="cofactor">
    <cofactor evidence="2">
        <name>thiamine diphosphate</name>
        <dbReference type="ChEBI" id="CHEBI:58937"/>
    </cofactor>
</comment>
<evidence type="ECO:0000259" key="16">
    <source>
        <dbReference type="Pfam" id="PF02775"/>
    </source>
</evidence>
<comment type="caution">
    <text evidence="18">The sequence shown here is derived from an EMBL/GenBank/DDBJ whole genome shotgun (WGS) entry which is preliminary data.</text>
</comment>
<evidence type="ECO:0000256" key="11">
    <source>
        <dbReference type="ARBA" id="ARBA00023052"/>
    </source>
</evidence>